<evidence type="ECO:0000313" key="3">
    <source>
        <dbReference type="EMBL" id="KAG5177647.1"/>
    </source>
</evidence>
<keyword evidence="2" id="KW-0812">Transmembrane</keyword>
<name>A0A835YLP2_9STRA</name>
<evidence type="ECO:0000256" key="2">
    <source>
        <dbReference type="SAM" id="Phobius"/>
    </source>
</evidence>
<evidence type="ECO:0000256" key="1">
    <source>
        <dbReference type="SAM" id="MobiDB-lite"/>
    </source>
</evidence>
<sequence>MEVTAGQVAGDGGAELHAHGLAAIIAAALVTLCALLSALLAALRALLRPPPERCASPYGSSAVCFSSPPARRAMPARDATLRHREPFEHDASGGSYDPCEYAASDGGDSYASSPPRSSSRRSAGAAATPGSKGSRNRLSVFFPRHRLSCLAMDMVEGASAHAQQPMPPPLPLPPSPWPGSCGSSGGSRRRSTRKSMRRSIVAPGLGTASPPFGADGSSGGGGGGGGAGEAADPLGRKWTMEAVHHEYPHEVELRFARKSQRNTPGSGGGGGGGGAAAARRKETRKASHVSDLGTAQVWLSGVSVDGC</sequence>
<organism evidence="3 4">
    <name type="scientific">Tribonema minus</name>
    <dbReference type="NCBI Taxonomy" id="303371"/>
    <lineage>
        <taxon>Eukaryota</taxon>
        <taxon>Sar</taxon>
        <taxon>Stramenopiles</taxon>
        <taxon>Ochrophyta</taxon>
        <taxon>PX clade</taxon>
        <taxon>Xanthophyceae</taxon>
        <taxon>Tribonematales</taxon>
        <taxon>Tribonemataceae</taxon>
        <taxon>Tribonema</taxon>
    </lineage>
</organism>
<proteinExistence type="predicted"/>
<feature type="compositionally biased region" description="Gly residues" evidence="1">
    <location>
        <begin position="265"/>
        <end position="275"/>
    </location>
</feature>
<feature type="compositionally biased region" description="Low complexity" evidence="1">
    <location>
        <begin position="104"/>
        <end position="131"/>
    </location>
</feature>
<reference evidence="3" key="1">
    <citation type="submission" date="2021-02" db="EMBL/GenBank/DDBJ databases">
        <title>First Annotated Genome of the Yellow-green Alga Tribonema minus.</title>
        <authorList>
            <person name="Mahan K.M."/>
        </authorList>
    </citation>
    <scope>NUCLEOTIDE SEQUENCE</scope>
    <source>
        <strain evidence="3">UTEX B ZZ1240</strain>
    </source>
</reference>
<keyword evidence="2" id="KW-1133">Transmembrane helix</keyword>
<feature type="compositionally biased region" description="Pro residues" evidence="1">
    <location>
        <begin position="165"/>
        <end position="177"/>
    </location>
</feature>
<feature type="region of interest" description="Disordered" evidence="1">
    <location>
        <begin position="160"/>
        <end position="232"/>
    </location>
</feature>
<comment type="caution">
    <text evidence="3">The sequence shown here is derived from an EMBL/GenBank/DDBJ whole genome shotgun (WGS) entry which is preliminary data.</text>
</comment>
<evidence type="ECO:0000313" key="4">
    <source>
        <dbReference type="Proteomes" id="UP000664859"/>
    </source>
</evidence>
<dbReference type="AlphaFoldDB" id="A0A835YLP2"/>
<feature type="region of interest" description="Disordered" evidence="1">
    <location>
        <begin position="259"/>
        <end position="290"/>
    </location>
</feature>
<protein>
    <submittedName>
        <fullName evidence="3">Uncharacterized protein</fullName>
    </submittedName>
</protein>
<dbReference type="EMBL" id="JAFCMP010000523">
    <property type="protein sequence ID" value="KAG5177647.1"/>
    <property type="molecule type" value="Genomic_DNA"/>
</dbReference>
<feature type="compositionally biased region" description="Gly residues" evidence="1">
    <location>
        <begin position="216"/>
        <end position="228"/>
    </location>
</feature>
<feature type="compositionally biased region" description="Basic residues" evidence="1">
    <location>
        <begin position="187"/>
        <end position="197"/>
    </location>
</feature>
<gene>
    <name evidence="3" type="ORF">JKP88DRAFT_350644</name>
</gene>
<dbReference type="Proteomes" id="UP000664859">
    <property type="component" value="Unassembled WGS sequence"/>
</dbReference>
<keyword evidence="2" id="KW-0472">Membrane</keyword>
<feature type="region of interest" description="Disordered" evidence="1">
    <location>
        <begin position="104"/>
        <end position="138"/>
    </location>
</feature>
<keyword evidence="4" id="KW-1185">Reference proteome</keyword>
<accession>A0A835YLP2</accession>
<feature type="transmembrane region" description="Helical" evidence="2">
    <location>
        <begin position="20"/>
        <end position="43"/>
    </location>
</feature>